<proteinExistence type="predicted"/>
<dbReference type="SUPFAM" id="SSF158745">
    <property type="entry name" value="LanC-like"/>
    <property type="match status" value="1"/>
</dbReference>
<reference evidence="1 2" key="1">
    <citation type="submission" date="2016-09" db="EMBL/GenBank/DDBJ databases">
        <authorList>
            <person name="Capua I."/>
            <person name="De Benedictis P."/>
            <person name="Joannis T."/>
            <person name="Lombin L.H."/>
            <person name="Cattoli G."/>
        </authorList>
    </citation>
    <scope>NUCLEOTIDE SEQUENCE [LARGE SCALE GENOMIC DNA]</scope>
    <source>
        <strain evidence="1 2">UB20</strain>
    </source>
</reference>
<dbReference type="GO" id="GO:0031179">
    <property type="term" value="P:peptide modification"/>
    <property type="evidence" value="ECO:0007669"/>
    <property type="project" value="InterPro"/>
</dbReference>
<accession>A0A1D3UC23</accession>
<evidence type="ECO:0000313" key="1">
    <source>
        <dbReference type="EMBL" id="SCQ17697.1"/>
    </source>
</evidence>
<dbReference type="EMBL" id="FMMM01000012">
    <property type="protein sequence ID" value="SCQ17697.1"/>
    <property type="molecule type" value="Genomic_DNA"/>
</dbReference>
<protein>
    <submittedName>
        <fullName evidence="1">Lanthionine synthetase C-like protein</fullName>
    </submittedName>
</protein>
<organism evidence="1 2">
    <name type="scientific">Tannerella forsythia</name>
    <name type="common">Bacteroides forsythus</name>
    <dbReference type="NCBI Taxonomy" id="28112"/>
    <lineage>
        <taxon>Bacteria</taxon>
        <taxon>Pseudomonadati</taxon>
        <taxon>Bacteroidota</taxon>
        <taxon>Bacteroidia</taxon>
        <taxon>Bacteroidales</taxon>
        <taxon>Tannerellaceae</taxon>
        <taxon>Tannerella</taxon>
    </lineage>
</organism>
<dbReference type="RefSeq" id="WP_074449251.1">
    <property type="nucleotide sequence ID" value="NZ_FMMM01000012.1"/>
</dbReference>
<dbReference type="Proteomes" id="UP000182057">
    <property type="component" value="Unassembled WGS sequence"/>
</dbReference>
<dbReference type="Pfam" id="PF05147">
    <property type="entry name" value="LANC_like"/>
    <property type="match status" value="1"/>
</dbReference>
<sequence>MEKQRGFLKNYTDRLIEKGKCFPNIGLWDGKMGIAVYLLHLARITGDENYERQADEFMDTVYEQLAERTSIFYGDGLLGIGCGIEYMIEHDLIDGDSDEILAEIDIVARNIVDRRPIESLPLQDGVCGVGYYLYRRLKNKPDNDESMLTLKFKEYLIYLIDWIEELLLKTKEKDDYNDAYFLLCRLHRLDVFNHKIERMMGLCLRKLIDFNCRISDPYELLGIESLKILKPWI</sequence>
<evidence type="ECO:0000313" key="2">
    <source>
        <dbReference type="Proteomes" id="UP000182057"/>
    </source>
</evidence>
<gene>
    <name evidence="1" type="ORF">TFUB20_00090</name>
</gene>
<name>A0A1D3UC23_TANFO</name>
<dbReference type="Gene3D" id="1.50.10.20">
    <property type="match status" value="1"/>
</dbReference>
<dbReference type="OrthoDB" id="1092992at2"/>
<dbReference type="AlphaFoldDB" id="A0A1D3UC23"/>
<dbReference type="InterPro" id="IPR007822">
    <property type="entry name" value="LANC-like"/>
</dbReference>